<comment type="caution">
    <text evidence="1">The sequence shown here is derived from an EMBL/GenBank/DDBJ whole genome shotgun (WGS) entry which is preliminary data.</text>
</comment>
<dbReference type="EMBL" id="PDKO01000003">
    <property type="protein sequence ID" value="RXJ63676.1"/>
    <property type="molecule type" value="Genomic_DNA"/>
</dbReference>
<accession>A0A4Q0Y0V2</accession>
<proteinExistence type="predicted"/>
<gene>
    <name evidence="1" type="ORF">CRV06_05665</name>
</gene>
<evidence type="ECO:0000313" key="2">
    <source>
        <dbReference type="Proteomes" id="UP000290191"/>
    </source>
</evidence>
<organism evidence="1 2">
    <name type="scientific">Halarcobacter anaerophilus</name>
    <dbReference type="NCBI Taxonomy" id="877500"/>
    <lineage>
        <taxon>Bacteria</taxon>
        <taxon>Pseudomonadati</taxon>
        <taxon>Campylobacterota</taxon>
        <taxon>Epsilonproteobacteria</taxon>
        <taxon>Campylobacterales</taxon>
        <taxon>Arcobacteraceae</taxon>
        <taxon>Halarcobacter</taxon>
    </lineage>
</organism>
<name>A0A4Q0Y0V2_9BACT</name>
<keyword evidence="2" id="KW-1185">Reference proteome</keyword>
<sequence>MNLKIVILLILLLSSILNAGLFDKDVTFKSNKKELQRKYPTNQEVILSYNNVLENLRTSVYL</sequence>
<dbReference type="STRING" id="877500.GCA_000935065_00091"/>
<reference evidence="1 2" key="1">
    <citation type="submission" date="2017-10" db="EMBL/GenBank/DDBJ databases">
        <title>Genomics of the genus Arcobacter.</title>
        <authorList>
            <person name="Perez-Cataluna A."/>
            <person name="Figueras M.J."/>
        </authorList>
    </citation>
    <scope>NUCLEOTIDE SEQUENCE [LARGE SCALE GENOMIC DNA]</scope>
    <source>
        <strain evidence="1 2">DSM 24636</strain>
    </source>
</reference>
<dbReference type="RefSeq" id="WP_044414802.1">
    <property type="nucleotide sequence ID" value="NZ_CP041070.1"/>
</dbReference>
<protein>
    <submittedName>
        <fullName evidence="1">Uncharacterized protein</fullName>
    </submittedName>
</protein>
<dbReference type="AlphaFoldDB" id="A0A4Q0Y0V2"/>
<dbReference type="Proteomes" id="UP000290191">
    <property type="component" value="Unassembled WGS sequence"/>
</dbReference>
<evidence type="ECO:0000313" key="1">
    <source>
        <dbReference type="EMBL" id="RXJ63676.1"/>
    </source>
</evidence>